<dbReference type="PANTHER" id="PTHR11831">
    <property type="entry name" value="30S 40S RIBOSOMAL PROTEIN"/>
    <property type="match status" value="1"/>
</dbReference>
<comment type="function">
    <text evidence="7">With S5 and S12 plays an important role in translational accuracy.</text>
</comment>
<dbReference type="InterPro" id="IPR002942">
    <property type="entry name" value="S4_RNA-bd"/>
</dbReference>
<comment type="subunit">
    <text evidence="7">Part of the 30S ribosomal subunit. Contacts protein S5. The interaction surface between S4 and S5 is involved in control of translational fidelity.</text>
</comment>
<dbReference type="Pfam" id="PF00163">
    <property type="entry name" value="Ribosomal_S4"/>
    <property type="match status" value="1"/>
</dbReference>
<dbReference type="Proteomes" id="UP000604083">
    <property type="component" value="Unassembled WGS sequence"/>
</dbReference>
<evidence type="ECO:0000256" key="6">
    <source>
        <dbReference type="ARBA" id="ARBA00035254"/>
    </source>
</evidence>
<dbReference type="NCBIfam" id="NF003717">
    <property type="entry name" value="PRK05327.1"/>
    <property type="match status" value="1"/>
</dbReference>
<feature type="domain" description="Small ribosomal subunit protein uS4 N-terminal" evidence="10">
    <location>
        <begin position="3"/>
        <end position="92"/>
    </location>
</feature>
<dbReference type="PROSITE" id="PS00632">
    <property type="entry name" value="RIBOSOMAL_S4"/>
    <property type="match status" value="1"/>
</dbReference>
<dbReference type="NCBIfam" id="TIGR01017">
    <property type="entry name" value="rpsD_bact"/>
    <property type="match status" value="1"/>
</dbReference>
<dbReference type="HAMAP" id="MF_01306_B">
    <property type="entry name" value="Ribosomal_uS4_B"/>
    <property type="match status" value="1"/>
</dbReference>
<dbReference type="InterPro" id="IPR001912">
    <property type="entry name" value="Ribosomal_uS4_N"/>
</dbReference>
<dbReference type="GO" id="GO:0006412">
    <property type="term" value="P:translation"/>
    <property type="evidence" value="ECO:0007669"/>
    <property type="project" value="UniProtKB-UniRule"/>
</dbReference>
<dbReference type="RefSeq" id="WP_200392543.1">
    <property type="nucleotide sequence ID" value="NZ_JAENIO010000041.1"/>
</dbReference>
<evidence type="ECO:0000259" key="10">
    <source>
        <dbReference type="SMART" id="SM01390"/>
    </source>
</evidence>
<dbReference type="Gene3D" id="3.10.290.10">
    <property type="entry name" value="RNA-binding S4 domain"/>
    <property type="match status" value="1"/>
</dbReference>
<proteinExistence type="inferred from homology"/>
<evidence type="ECO:0000256" key="4">
    <source>
        <dbReference type="ARBA" id="ARBA00022980"/>
    </source>
</evidence>
<keyword evidence="5 7" id="KW-0687">Ribonucleoprotein</keyword>
<sequence>MARYTGPRERISRRFGVALFGPSKALERRNYPPGQHGARAGRRKKSDYSIALGEKQKLKYMYGLLEKQFRAYYEKAAAQRGITGDLILQQLESRLDNVVFRLGFGNSRQAARQMVNHGHILVNGQRVDVPSYQVRPGDQIKVGPKAASQQLAMRSLDLTQSIPLKDWLTIDREKLEATVARLPEPADIDSIVEVQRVVELYSR</sequence>
<evidence type="ECO:0000256" key="1">
    <source>
        <dbReference type="ARBA" id="ARBA00007465"/>
    </source>
</evidence>
<protein>
    <recommendedName>
        <fullName evidence="6 7">Small ribosomal subunit protein uS4</fullName>
    </recommendedName>
</protein>
<dbReference type="PROSITE" id="PS50889">
    <property type="entry name" value="S4"/>
    <property type="match status" value="1"/>
</dbReference>
<dbReference type="CDD" id="cd00165">
    <property type="entry name" value="S4"/>
    <property type="match status" value="1"/>
</dbReference>
<dbReference type="InterPro" id="IPR036986">
    <property type="entry name" value="S4_RNA-bd_sf"/>
</dbReference>
<dbReference type="FunFam" id="3.10.290.10:FF:000001">
    <property type="entry name" value="30S ribosomal protein S4"/>
    <property type="match status" value="1"/>
</dbReference>
<keyword evidence="4 7" id="KW-0689">Ribosomal protein</keyword>
<dbReference type="EMBL" id="JAENIO010000041">
    <property type="protein sequence ID" value="MBK1835110.1"/>
    <property type="molecule type" value="Genomic_DNA"/>
</dbReference>
<reference evidence="11" key="1">
    <citation type="submission" date="2021-01" db="EMBL/GenBank/DDBJ databases">
        <title>Modified the classification status of verrucomicrobia.</title>
        <authorList>
            <person name="Feng X."/>
        </authorList>
    </citation>
    <scope>NUCLEOTIDE SEQUENCE</scope>
    <source>
        <strain evidence="11">KCTC 12986</strain>
    </source>
</reference>
<dbReference type="SMART" id="SM00363">
    <property type="entry name" value="S4"/>
    <property type="match status" value="1"/>
</dbReference>
<evidence type="ECO:0000313" key="11">
    <source>
        <dbReference type="EMBL" id="MBK1835110.1"/>
    </source>
</evidence>
<dbReference type="GO" id="GO:0042274">
    <property type="term" value="P:ribosomal small subunit biogenesis"/>
    <property type="evidence" value="ECO:0007669"/>
    <property type="project" value="TreeGrafter"/>
</dbReference>
<dbReference type="Pfam" id="PF01479">
    <property type="entry name" value="S4"/>
    <property type="match status" value="1"/>
</dbReference>
<keyword evidence="2 7" id="KW-0699">rRNA-binding</keyword>
<dbReference type="AlphaFoldDB" id="A0A934RVV6"/>
<comment type="caution">
    <text evidence="11">The sequence shown here is derived from an EMBL/GenBank/DDBJ whole genome shotgun (WGS) entry which is preliminary data.</text>
</comment>
<comment type="function">
    <text evidence="7">One of the primary rRNA binding proteins, it binds directly to 16S rRNA where it nucleates assembly of the body of the 30S subunit.</text>
</comment>
<dbReference type="InterPro" id="IPR018079">
    <property type="entry name" value="Ribosomal_uS4_CS"/>
</dbReference>
<evidence type="ECO:0000256" key="2">
    <source>
        <dbReference type="ARBA" id="ARBA00022730"/>
    </source>
</evidence>
<evidence type="ECO:0000259" key="9">
    <source>
        <dbReference type="SMART" id="SM00363"/>
    </source>
</evidence>
<dbReference type="Gene3D" id="1.10.1050.10">
    <property type="entry name" value="Ribosomal Protein S4 Delta 41, Chain A, domain 1"/>
    <property type="match status" value="1"/>
</dbReference>
<keyword evidence="3 7" id="KW-0694">RNA-binding</keyword>
<feature type="domain" description="RNA-binding S4" evidence="9">
    <location>
        <begin position="93"/>
        <end position="152"/>
    </location>
</feature>
<comment type="similarity">
    <text evidence="1 7 8">Belongs to the universal ribosomal protein uS4 family.</text>
</comment>
<accession>A0A934RVV6</accession>
<name>A0A934RVV6_9BACT</name>
<evidence type="ECO:0000256" key="5">
    <source>
        <dbReference type="ARBA" id="ARBA00023274"/>
    </source>
</evidence>
<dbReference type="InterPro" id="IPR005709">
    <property type="entry name" value="Ribosomal_uS4_bac-type"/>
</dbReference>
<dbReference type="GO" id="GO:0019843">
    <property type="term" value="F:rRNA binding"/>
    <property type="evidence" value="ECO:0007669"/>
    <property type="project" value="UniProtKB-UniRule"/>
</dbReference>
<keyword evidence="12" id="KW-1185">Reference proteome</keyword>
<evidence type="ECO:0000256" key="3">
    <source>
        <dbReference type="ARBA" id="ARBA00022884"/>
    </source>
</evidence>
<evidence type="ECO:0000313" key="12">
    <source>
        <dbReference type="Proteomes" id="UP000604083"/>
    </source>
</evidence>
<dbReference type="SMART" id="SM01390">
    <property type="entry name" value="Ribosomal_S4"/>
    <property type="match status" value="1"/>
</dbReference>
<dbReference type="InterPro" id="IPR022801">
    <property type="entry name" value="Ribosomal_uS4"/>
</dbReference>
<dbReference type="GO" id="GO:0003735">
    <property type="term" value="F:structural constituent of ribosome"/>
    <property type="evidence" value="ECO:0007669"/>
    <property type="project" value="InterPro"/>
</dbReference>
<dbReference type="GO" id="GO:0015935">
    <property type="term" value="C:small ribosomal subunit"/>
    <property type="evidence" value="ECO:0007669"/>
    <property type="project" value="InterPro"/>
</dbReference>
<evidence type="ECO:0000256" key="8">
    <source>
        <dbReference type="RuleBase" id="RU003699"/>
    </source>
</evidence>
<organism evidence="11 12">
    <name type="scientific">Roseibacillus ishigakijimensis</name>
    <dbReference type="NCBI Taxonomy" id="454146"/>
    <lineage>
        <taxon>Bacteria</taxon>
        <taxon>Pseudomonadati</taxon>
        <taxon>Verrucomicrobiota</taxon>
        <taxon>Verrucomicrobiia</taxon>
        <taxon>Verrucomicrobiales</taxon>
        <taxon>Verrucomicrobiaceae</taxon>
        <taxon>Roseibacillus</taxon>
    </lineage>
</organism>
<dbReference type="SUPFAM" id="SSF55174">
    <property type="entry name" value="Alpha-L RNA-binding motif"/>
    <property type="match status" value="1"/>
</dbReference>
<evidence type="ECO:0000256" key="7">
    <source>
        <dbReference type="HAMAP-Rule" id="MF_01306"/>
    </source>
</evidence>
<dbReference type="PANTHER" id="PTHR11831:SF4">
    <property type="entry name" value="SMALL RIBOSOMAL SUBUNIT PROTEIN US4M"/>
    <property type="match status" value="1"/>
</dbReference>
<gene>
    <name evidence="7 11" type="primary">rpsD</name>
    <name evidence="11" type="ORF">JIN78_13650</name>
</gene>